<dbReference type="PANTHER" id="PTHR30344">
    <property type="entry name" value="6-PHOSPHOGLUCONOLACTONASE-RELATED"/>
    <property type="match status" value="1"/>
</dbReference>
<dbReference type="RefSeq" id="WP_319961734.1">
    <property type="nucleotide sequence ID" value="NZ_JAXARY010000010.1"/>
</dbReference>
<accession>A0ABU4UEY8</accession>
<keyword evidence="2" id="KW-0472">Membrane</keyword>
<keyword evidence="2" id="KW-0812">Transmembrane</keyword>
<evidence type="ECO:0000256" key="2">
    <source>
        <dbReference type="SAM" id="Phobius"/>
    </source>
</evidence>
<evidence type="ECO:0008006" key="5">
    <source>
        <dbReference type="Google" id="ProtNLM"/>
    </source>
</evidence>
<sequence length="440" mass="47731">MKKEILLNRNLWILSVLIYSSVFSILYADENSGKNTTIYTLTNDPVVNGNAVAAYRQNADGSLAPLPGSPFLTGGMGWKTKFVLPHFGPFDLDQAITLSPDKKRLFAVNGGSDTVAVFDVSDDGSLKPVPGSPFPSGGKNPVSIGYAGDYLVVVNKNEDPGRDMAASKPNYSVHKITENGALMPVPEGKVELATASRSPTQALIVNNRFVYDGDFGSFYLPAREAMWGKLLNKQKPSTIRVLQLSEDGKLSLLQELEAPKGIFEGGLDTNKDGKPDPLMFGLQSHPKEPLIYVSMVTGAKLGVFEYDNSGTLKFVDSASNSGELICWVAINKAGTRAYTTNNGSDTVSVYDLSDPRHPKEIQHMDLRGYGAPYQLALSPDEKYLYTVKHRTFDKTPVGDGGTLNVVEIGAEGRITENKYSPYNIPNKGDLLARPLGIATR</sequence>
<dbReference type="Gene3D" id="2.130.10.10">
    <property type="entry name" value="YVTN repeat-like/Quinoprotein amine dehydrogenase"/>
    <property type="match status" value="2"/>
</dbReference>
<dbReference type="PANTHER" id="PTHR30344:SF1">
    <property type="entry name" value="6-PHOSPHOGLUCONOLACTONASE"/>
    <property type="match status" value="1"/>
</dbReference>
<keyword evidence="1" id="KW-0119">Carbohydrate metabolism</keyword>
<dbReference type="Proteomes" id="UP001284537">
    <property type="component" value="Unassembled WGS sequence"/>
</dbReference>
<gene>
    <name evidence="3" type="ORF">QLH52_12175</name>
</gene>
<evidence type="ECO:0000313" key="3">
    <source>
        <dbReference type="EMBL" id="MDX8128042.1"/>
    </source>
</evidence>
<evidence type="ECO:0000313" key="4">
    <source>
        <dbReference type="Proteomes" id="UP001284537"/>
    </source>
</evidence>
<name>A0ABU4UEY8_9GAMM</name>
<dbReference type="InterPro" id="IPR015943">
    <property type="entry name" value="WD40/YVTN_repeat-like_dom_sf"/>
</dbReference>
<evidence type="ECO:0000256" key="1">
    <source>
        <dbReference type="ARBA" id="ARBA00022526"/>
    </source>
</evidence>
<proteinExistence type="predicted"/>
<feature type="transmembrane region" description="Helical" evidence="2">
    <location>
        <begin position="12"/>
        <end position="28"/>
    </location>
</feature>
<comment type="caution">
    <text evidence="3">The sequence shown here is derived from an EMBL/GenBank/DDBJ whole genome shotgun (WGS) entry which is preliminary data.</text>
</comment>
<keyword evidence="4" id="KW-1185">Reference proteome</keyword>
<dbReference type="InterPro" id="IPR050282">
    <property type="entry name" value="Cycloisomerase_2"/>
</dbReference>
<organism evidence="3 4">
    <name type="scientific">Methylomonas defluvii</name>
    <dbReference type="NCBI Taxonomy" id="3045149"/>
    <lineage>
        <taxon>Bacteria</taxon>
        <taxon>Pseudomonadati</taxon>
        <taxon>Pseudomonadota</taxon>
        <taxon>Gammaproteobacteria</taxon>
        <taxon>Methylococcales</taxon>
        <taxon>Methylococcaceae</taxon>
        <taxon>Methylomonas</taxon>
    </lineage>
</organism>
<reference evidence="3 4" key="1">
    <citation type="submission" date="2023-11" db="EMBL/GenBank/DDBJ databases">
        <authorList>
            <person name="Ouyang M.-Y."/>
        </authorList>
    </citation>
    <scope>NUCLEOTIDE SEQUENCE [LARGE SCALE GENOMIC DNA]</scope>
    <source>
        <strain evidence="3 4">OY6</strain>
    </source>
</reference>
<keyword evidence="2" id="KW-1133">Transmembrane helix</keyword>
<keyword evidence="1" id="KW-0313">Glucose metabolism</keyword>
<dbReference type="EMBL" id="JAXARY010000010">
    <property type="protein sequence ID" value="MDX8128042.1"/>
    <property type="molecule type" value="Genomic_DNA"/>
</dbReference>
<dbReference type="SUPFAM" id="SSF75011">
    <property type="entry name" value="3-carboxy-cis,cis-mucoante lactonizing enzyme"/>
    <property type="match status" value="1"/>
</dbReference>
<protein>
    <recommendedName>
        <fullName evidence="5">6-phosphogluconolactonase (Cycloisomerase 2 family)</fullName>
    </recommendedName>
</protein>